<keyword evidence="2" id="KW-1185">Reference proteome</keyword>
<dbReference type="EMBL" id="KJ019052">
    <property type="protein sequence ID" value="AIX20035.1"/>
    <property type="molecule type" value="Genomic_DNA"/>
</dbReference>
<evidence type="ECO:0000313" key="1">
    <source>
        <dbReference type="EMBL" id="AIX20035.1"/>
    </source>
</evidence>
<accession>A0A0E3F3Z0</accession>
<evidence type="ECO:0000313" key="2">
    <source>
        <dbReference type="Proteomes" id="UP000185323"/>
    </source>
</evidence>
<organism evidence="1 2">
    <name type="scientific">Synechococcus phage ACG-2014f_Syn7803C7</name>
    <dbReference type="NCBI Taxonomy" id="2790345"/>
    <lineage>
        <taxon>Viruses</taxon>
        <taxon>Duplodnaviria</taxon>
        <taxon>Heunggongvirae</taxon>
        <taxon>Uroviricota</taxon>
        <taxon>Caudoviricetes</taxon>
        <taxon>Pantevenvirales</taxon>
        <taxon>Kyanoviridae</taxon>
        <taxon>Atlauavirus</taxon>
        <taxon>Atlauavirus acg2014f</taxon>
    </lineage>
</organism>
<dbReference type="KEGG" id="vg:24172000"/>
<name>A0A0E3F3Z0_9CAUD</name>
<protein>
    <submittedName>
        <fullName evidence="1">Methylamine utilization protein</fullName>
    </submittedName>
</protein>
<reference evidence="1 2" key="1">
    <citation type="submission" date="2013-12" db="EMBL/GenBank/DDBJ databases">
        <title>Ecological redundancy of diverse viral populations within a natural community.</title>
        <authorList>
            <person name="Gregory A.C."/>
            <person name="LaButti K."/>
            <person name="Copeland A."/>
            <person name="Woyke T."/>
            <person name="Sullivan M.B."/>
        </authorList>
    </citation>
    <scope>NUCLEOTIDE SEQUENCE [LARGE SCALE GENOMIC DNA]</scope>
    <source>
        <strain evidence="1">Syn7803C7</strain>
    </source>
</reference>
<proteinExistence type="predicted"/>
<sequence length="134" mass="15562">MNEVRLAAIKLDSGEEIICYVVDVVDRGLNKNLIIKDPLKVEYVESTRKKAYKFTPWFLLTTSREHEIDMNKIFAITGVYDEEVKKEYTKSFHLQIGPHSFNHTSETGYVGSVNRFRKLLEKIYKEVPSSPDEC</sequence>
<gene>
    <name evidence="1" type="ORF">Syn7803C7_144</name>
</gene>
<dbReference type="Gene3D" id="2.30.30.100">
    <property type="match status" value="1"/>
</dbReference>
<dbReference type="Proteomes" id="UP000185323">
    <property type="component" value="Segment"/>
</dbReference>